<proteinExistence type="predicted"/>
<accession>A0A9J6RK33</accession>
<evidence type="ECO:0000313" key="3">
    <source>
        <dbReference type="Proteomes" id="UP001069090"/>
    </source>
</evidence>
<name>A0A9J6RK33_9GAMM</name>
<dbReference type="SUPFAM" id="SSF46894">
    <property type="entry name" value="C-terminal effector domain of the bipartite response regulators"/>
    <property type="match status" value="1"/>
</dbReference>
<reference evidence="2 3" key="1">
    <citation type="submission" date="2022-12" db="EMBL/GenBank/DDBJ databases">
        <title>Dasania phycosphaerae sp. nov., isolated from particulate material of the south coast of Korea.</title>
        <authorList>
            <person name="Jiang Y."/>
        </authorList>
    </citation>
    <scope>NUCLEOTIDE SEQUENCE [LARGE SCALE GENOMIC DNA]</scope>
    <source>
        <strain evidence="2 3">GY-19</strain>
    </source>
</reference>
<protein>
    <submittedName>
        <fullName evidence="2">LuxR family transcriptional regulator</fullName>
    </submittedName>
</protein>
<dbReference type="GO" id="GO:0006355">
    <property type="term" value="P:regulation of DNA-templated transcription"/>
    <property type="evidence" value="ECO:0007669"/>
    <property type="project" value="InterPro"/>
</dbReference>
<dbReference type="PROSITE" id="PS50043">
    <property type="entry name" value="HTH_LUXR_2"/>
    <property type="match status" value="1"/>
</dbReference>
<feature type="domain" description="HTH luxR-type" evidence="1">
    <location>
        <begin position="205"/>
        <end position="270"/>
    </location>
</feature>
<evidence type="ECO:0000259" key="1">
    <source>
        <dbReference type="PROSITE" id="PS50043"/>
    </source>
</evidence>
<dbReference type="Gene3D" id="1.10.10.10">
    <property type="entry name" value="Winged helix-like DNA-binding domain superfamily/Winged helix DNA-binding domain"/>
    <property type="match status" value="1"/>
</dbReference>
<sequence length="290" mass="33024">MAIANVVADTFRAKSISGRAGFESQNAMANLINALHRPNFADICLDSISKVSHFDSAVIMAYGVGPTPRILYDQLAEEYRDAFYDRYLKGAFILSPLYQSYKNNGKGFFHIDEVAPEGFFKSEYHKKYYCYSGLIDQVFYLKQFSAGVAIVLSLARTNKLRPYSQQEIADLKAIEPTLMALLAKNWEKLASDEHNFYDYLHKAFENFGRSVLSRREKDAVNCMLRGSSSKSAAREMGISTETERSYRKTIYNKLNVCSHSEIYHLFFKSLEFADSGEDCDPLELLWNSAK</sequence>
<dbReference type="Proteomes" id="UP001069090">
    <property type="component" value="Unassembled WGS sequence"/>
</dbReference>
<comment type="caution">
    <text evidence="2">The sequence shown here is derived from an EMBL/GenBank/DDBJ whole genome shotgun (WGS) entry which is preliminary data.</text>
</comment>
<dbReference type="InterPro" id="IPR000792">
    <property type="entry name" value="Tscrpt_reg_LuxR_C"/>
</dbReference>
<dbReference type="RefSeq" id="WP_258331205.1">
    <property type="nucleotide sequence ID" value="NZ_JAPTGG010000005.1"/>
</dbReference>
<dbReference type="GO" id="GO:0003677">
    <property type="term" value="F:DNA binding"/>
    <property type="evidence" value="ECO:0007669"/>
    <property type="project" value="InterPro"/>
</dbReference>
<organism evidence="2 3">
    <name type="scientific">Dasania phycosphaerae</name>
    <dbReference type="NCBI Taxonomy" id="2950436"/>
    <lineage>
        <taxon>Bacteria</taxon>
        <taxon>Pseudomonadati</taxon>
        <taxon>Pseudomonadota</taxon>
        <taxon>Gammaproteobacteria</taxon>
        <taxon>Cellvibrionales</taxon>
        <taxon>Spongiibacteraceae</taxon>
        <taxon>Dasania</taxon>
    </lineage>
</organism>
<dbReference type="PRINTS" id="PR00038">
    <property type="entry name" value="HTHLUXR"/>
</dbReference>
<evidence type="ECO:0000313" key="2">
    <source>
        <dbReference type="EMBL" id="MCZ0865054.1"/>
    </source>
</evidence>
<dbReference type="Pfam" id="PF00196">
    <property type="entry name" value="GerE"/>
    <property type="match status" value="1"/>
</dbReference>
<dbReference type="AlphaFoldDB" id="A0A9J6RK33"/>
<gene>
    <name evidence="2" type="ORF">O0V09_07580</name>
</gene>
<keyword evidence="3" id="KW-1185">Reference proteome</keyword>
<dbReference type="EMBL" id="JAPTGG010000005">
    <property type="protein sequence ID" value="MCZ0865054.1"/>
    <property type="molecule type" value="Genomic_DNA"/>
</dbReference>
<dbReference type="InterPro" id="IPR016032">
    <property type="entry name" value="Sig_transdc_resp-reg_C-effctor"/>
</dbReference>
<dbReference type="InterPro" id="IPR036388">
    <property type="entry name" value="WH-like_DNA-bd_sf"/>
</dbReference>
<dbReference type="SMART" id="SM00421">
    <property type="entry name" value="HTH_LUXR"/>
    <property type="match status" value="1"/>
</dbReference>